<evidence type="ECO:0000313" key="2">
    <source>
        <dbReference type="EMBL" id="KAK3251514.1"/>
    </source>
</evidence>
<protein>
    <submittedName>
        <fullName evidence="2">Uncharacterized protein</fullName>
    </submittedName>
</protein>
<evidence type="ECO:0000256" key="1">
    <source>
        <dbReference type="SAM" id="MobiDB-lite"/>
    </source>
</evidence>
<evidence type="ECO:0000313" key="3">
    <source>
        <dbReference type="Proteomes" id="UP001190700"/>
    </source>
</evidence>
<dbReference type="Proteomes" id="UP001190700">
    <property type="component" value="Unassembled WGS sequence"/>
</dbReference>
<feature type="compositionally biased region" description="Polar residues" evidence="1">
    <location>
        <begin position="18"/>
        <end position="30"/>
    </location>
</feature>
<dbReference type="EMBL" id="LGRX02026005">
    <property type="protein sequence ID" value="KAK3251514.1"/>
    <property type="molecule type" value="Genomic_DNA"/>
</dbReference>
<feature type="compositionally biased region" description="Low complexity" evidence="1">
    <location>
        <begin position="119"/>
        <end position="129"/>
    </location>
</feature>
<feature type="region of interest" description="Disordered" evidence="1">
    <location>
        <begin position="18"/>
        <end position="38"/>
    </location>
</feature>
<gene>
    <name evidence="2" type="ORF">CYMTET_39154</name>
</gene>
<comment type="caution">
    <text evidence="2">The sequence shown here is derived from an EMBL/GenBank/DDBJ whole genome shotgun (WGS) entry which is preliminary data.</text>
</comment>
<dbReference type="AlphaFoldDB" id="A0AAE0F4S5"/>
<keyword evidence="3" id="KW-1185">Reference proteome</keyword>
<name>A0AAE0F4S5_9CHLO</name>
<organism evidence="2 3">
    <name type="scientific">Cymbomonas tetramitiformis</name>
    <dbReference type="NCBI Taxonomy" id="36881"/>
    <lineage>
        <taxon>Eukaryota</taxon>
        <taxon>Viridiplantae</taxon>
        <taxon>Chlorophyta</taxon>
        <taxon>Pyramimonadophyceae</taxon>
        <taxon>Pyramimonadales</taxon>
        <taxon>Pyramimonadaceae</taxon>
        <taxon>Cymbomonas</taxon>
    </lineage>
</organism>
<accession>A0AAE0F4S5</accession>
<sequence length="129" mass="13886">MKTSQTNFQLRSKTQLTKGLTRTTHLSRSSRLPAVPRAEDSVRDAAVAHKMPSKLTSRRSATLNSLGALAFLPVTGCDFVPEGTPCVKLYRPAQEAEQRLLRKLKTEQCSPAKTAGKDSQSQAGGSASS</sequence>
<reference evidence="2 3" key="1">
    <citation type="journal article" date="2015" name="Genome Biol. Evol.">
        <title>Comparative Genomics of a Bacterivorous Green Alga Reveals Evolutionary Causalities and Consequences of Phago-Mixotrophic Mode of Nutrition.</title>
        <authorList>
            <person name="Burns J.A."/>
            <person name="Paasch A."/>
            <person name="Narechania A."/>
            <person name="Kim E."/>
        </authorList>
    </citation>
    <scope>NUCLEOTIDE SEQUENCE [LARGE SCALE GENOMIC DNA]</scope>
    <source>
        <strain evidence="2 3">PLY_AMNH</strain>
    </source>
</reference>
<proteinExistence type="predicted"/>
<feature type="region of interest" description="Disordered" evidence="1">
    <location>
        <begin position="107"/>
        <end position="129"/>
    </location>
</feature>